<keyword evidence="2" id="KW-1133">Transmembrane helix</keyword>
<dbReference type="AlphaFoldDB" id="A0A8D0BA52"/>
<keyword evidence="2" id="KW-0472">Membrane</keyword>
<evidence type="ECO:0000256" key="2">
    <source>
        <dbReference type="SAM" id="Phobius"/>
    </source>
</evidence>
<keyword evidence="4" id="KW-1185">Reference proteome</keyword>
<evidence type="ECO:0000313" key="3">
    <source>
        <dbReference type="Ensembl" id="ENSSMRP00000005461.1"/>
    </source>
</evidence>
<reference evidence="3" key="2">
    <citation type="submission" date="2025-09" db="UniProtKB">
        <authorList>
            <consortium name="Ensembl"/>
        </authorList>
    </citation>
    <scope>IDENTIFICATION</scope>
</reference>
<dbReference type="Ensembl" id="ENSSMRT00000006420.1">
    <property type="protein sequence ID" value="ENSSMRP00000005461.1"/>
    <property type="gene ID" value="ENSSMRG00000004442.1"/>
</dbReference>
<proteinExistence type="predicted"/>
<dbReference type="Proteomes" id="UP000694421">
    <property type="component" value="Unplaced"/>
</dbReference>
<dbReference type="Pfam" id="PF14979">
    <property type="entry name" value="TMEM52"/>
    <property type="match status" value="1"/>
</dbReference>
<dbReference type="PANTHER" id="PTHR33955:SF1">
    <property type="entry name" value="TRANSMEMBRANE PROTEIN 52B"/>
    <property type="match status" value="1"/>
</dbReference>
<feature type="region of interest" description="Disordered" evidence="1">
    <location>
        <begin position="147"/>
        <end position="179"/>
    </location>
</feature>
<protein>
    <submittedName>
        <fullName evidence="3">Transmembrane protein 52B</fullName>
    </submittedName>
</protein>
<dbReference type="GeneTree" id="ENSGT00730000111328"/>
<keyword evidence="2" id="KW-0812">Transmembrane</keyword>
<feature type="compositionally biased region" description="Basic and acidic residues" evidence="1">
    <location>
        <begin position="148"/>
        <end position="179"/>
    </location>
</feature>
<accession>A0A8D0BA52</accession>
<evidence type="ECO:0000313" key="4">
    <source>
        <dbReference type="Proteomes" id="UP000694421"/>
    </source>
</evidence>
<evidence type="ECO:0000256" key="1">
    <source>
        <dbReference type="SAM" id="MobiDB-lite"/>
    </source>
</evidence>
<dbReference type="InterPro" id="IPR038942">
    <property type="entry name" value="TMEM52"/>
</dbReference>
<dbReference type="PANTHER" id="PTHR33955">
    <property type="entry name" value="TRANSMEMBRANE PROTEIN 52"/>
    <property type="match status" value="1"/>
</dbReference>
<reference evidence="3" key="1">
    <citation type="submission" date="2025-08" db="UniProtKB">
        <authorList>
            <consortium name="Ensembl"/>
        </authorList>
    </citation>
    <scope>IDENTIFICATION</scope>
</reference>
<name>A0A8D0BA52_SALMN</name>
<feature type="transmembrane region" description="Helical" evidence="2">
    <location>
        <begin position="43"/>
        <end position="65"/>
    </location>
</feature>
<organism evidence="3 4">
    <name type="scientific">Salvator merianae</name>
    <name type="common">Argentine black and white tegu</name>
    <name type="synonym">Tupinambis merianae</name>
    <dbReference type="NCBI Taxonomy" id="96440"/>
    <lineage>
        <taxon>Eukaryota</taxon>
        <taxon>Metazoa</taxon>
        <taxon>Chordata</taxon>
        <taxon>Craniata</taxon>
        <taxon>Vertebrata</taxon>
        <taxon>Euteleostomi</taxon>
        <taxon>Lepidosauria</taxon>
        <taxon>Squamata</taxon>
        <taxon>Bifurcata</taxon>
        <taxon>Unidentata</taxon>
        <taxon>Episquamata</taxon>
        <taxon>Laterata</taxon>
        <taxon>Teiioidea</taxon>
        <taxon>Teiidae</taxon>
        <taxon>Salvator</taxon>
    </lineage>
</organism>
<sequence>MIEESMPLLMGNCCQIVIISALTCLSQIPQVMLQENCANTGQLVVIIGSLLLLCGLVAVCLRCCFLNCRPADEAATPRPYELTVITLDHDSTLQSTIASVHSMFGSAARRILAVAHSHSVVPATTHPTEMEKPPVYEEVVHMSRFTVSKREERAPHLEPLPEEKQAVDFQKEDPQPNQP</sequence>